<comment type="caution">
    <text evidence="2">The sequence shown here is derived from an EMBL/GenBank/DDBJ whole genome shotgun (WGS) entry which is preliminary data.</text>
</comment>
<dbReference type="SUPFAM" id="SSF55909">
    <property type="entry name" value="Pentein"/>
    <property type="match status" value="1"/>
</dbReference>
<dbReference type="RefSeq" id="WP_377982897.1">
    <property type="nucleotide sequence ID" value="NZ_JBBKXZ010000001.1"/>
</dbReference>
<sequence length="350" mass="38835">MSTPREEGFYFPAEWHPHVATWITFPHNDHSWQGDKLAAMYPEYFALIRTISQGELVNIQVNDAALATFIQSQLPIYGIDPQQIRLHIRPTNDAWCRDHGPAFLVHQSSDSRLIVDWEYNAWGGKYPPFGDDNASPKAIAQTVGLRSVSPGIIMEGGSVDFNGAGTVLTSRSCLLNPNRNPHLSQAEIEQYLCDYYGVQQVLWVSDGIVGDDTDGHIDDTVRFVNSNTVIAMVEPQVDDENHAVLAQNLAELKEMRLLNGEPLNIIELPMPDPVVIDDFRAPGSYANFYICNAGVIVPTFDCPQDAFALATLTQLFPDRPVIGLSAKQIIWGQGSFHCLTQQEPQANACV</sequence>
<accession>A0ABW6DBB2</accession>
<dbReference type="Gene3D" id="3.75.10.10">
    <property type="entry name" value="L-arginine/glycine Amidinotransferase, Chain A"/>
    <property type="match status" value="1"/>
</dbReference>
<evidence type="ECO:0000313" key="2">
    <source>
        <dbReference type="EMBL" id="MFD3394021.1"/>
    </source>
</evidence>
<dbReference type="InterPro" id="IPR007466">
    <property type="entry name" value="Peptidyl-Arg-deiminase_porph"/>
</dbReference>
<dbReference type="Pfam" id="PF04371">
    <property type="entry name" value="PAD_porph"/>
    <property type="match status" value="1"/>
</dbReference>
<gene>
    <name evidence="2" type="ORF">U0R10_05260</name>
</gene>
<reference evidence="2 3" key="1">
    <citation type="submission" date="2024-03" db="EMBL/GenBank/DDBJ databases">
        <title>Aquirufa genome sequencing.</title>
        <authorList>
            <person name="Pitt A."/>
            <person name="Hahn M.W."/>
        </authorList>
    </citation>
    <scope>NUCLEOTIDE SEQUENCE [LARGE SCALE GENOMIC DNA]</scope>
    <source>
        <strain evidence="2 3">OSTEICH-129V</strain>
    </source>
</reference>
<keyword evidence="1" id="KW-0378">Hydrolase</keyword>
<evidence type="ECO:0000313" key="3">
    <source>
        <dbReference type="Proteomes" id="UP001598138"/>
    </source>
</evidence>
<keyword evidence="3" id="KW-1185">Reference proteome</keyword>
<protein>
    <submittedName>
        <fullName evidence="2">Agmatine deiminase family protein</fullName>
    </submittedName>
</protein>
<organism evidence="2 3">
    <name type="scientific">Aquirufa avitistagni</name>
    <dbReference type="NCBI Taxonomy" id="3104728"/>
    <lineage>
        <taxon>Bacteria</taxon>
        <taxon>Pseudomonadati</taxon>
        <taxon>Bacteroidota</taxon>
        <taxon>Cytophagia</taxon>
        <taxon>Cytophagales</taxon>
        <taxon>Flectobacillaceae</taxon>
        <taxon>Aquirufa</taxon>
    </lineage>
</organism>
<dbReference type="PANTHER" id="PTHR31377">
    <property type="entry name" value="AGMATINE DEIMINASE-RELATED"/>
    <property type="match status" value="1"/>
</dbReference>
<name>A0ABW6DBB2_9BACT</name>
<dbReference type="Proteomes" id="UP001598138">
    <property type="component" value="Unassembled WGS sequence"/>
</dbReference>
<proteinExistence type="predicted"/>
<dbReference type="PANTHER" id="PTHR31377:SF0">
    <property type="entry name" value="AGMATINE DEIMINASE-RELATED"/>
    <property type="match status" value="1"/>
</dbReference>
<evidence type="ECO:0000256" key="1">
    <source>
        <dbReference type="ARBA" id="ARBA00022801"/>
    </source>
</evidence>
<dbReference type="EMBL" id="JBBKXZ010000001">
    <property type="protein sequence ID" value="MFD3394021.1"/>
    <property type="molecule type" value="Genomic_DNA"/>
</dbReference>